<dbReference type="Gene3D" id="3.30.450.40">
    <property type="match status" value="1"/>
</dbReference>
<dbReference type="GO" id="GO:0000155">
    <property type="term" value="F:phosphorelay sensor kinase activity"/>
    <property type="evidence" value="ECO:0007669"/>
    <property type="project" value="InterPro"/>
</dbReference>
<dbReference type="PROSITE" id="PS50109">
    <property type="entry name" value="HIS_KIN"/>
    <property type="match status" value="1"/>
</dbReference>
<dbReference type="InterPro" id="IPR001789">
    <property type="entry name" value="Sig_transdc_resp-reg_receiver"/>
</dbReference>
<feature type="domain" description="Response regulatory" evidence="22">
    <location>
        <begin position="792"/>
        <end position="912"/>
    </location>
</feature>
<dbReference type="SUPFAM" id="SSF52172">
    <property type="entry name" value="CheY-like"/>
    <property type="match status" value="2"/>
</dbReference>
<evidence type="ECO:0000259" key="22">
    <source>
        <dbReference type="PROSITE" id="PS50110"/>
    </source>
</evidence>
<dbReference type="Gene3D" id="1.10.287.130">
    <property type="match status" value="1"/>
</dbReference>
<reference evidence="26 27" key="1">
    <citation type="journal article" date="2015" name="Proc. Natl. Acad. Sci. U.S.A.">
        <title>Expanded metabolic versatility of ubiquitous nitrite-oxidizing bacteria from the genus Nitrospira.</title>
        <authorList>
            <person name="Koch H."/>
            <person name="Lucker S."/>
            <person name="Albertsen M."/>
            <person name="Kitzinger K."/>
            <person name="Herbold C."/>
            <person name="Spieck E."/>
            <person name="Nielsen P.H."/>
            <person name="Wagner M."/>
            <person name="Daims H."/>
        </authorList>
    </citation>
    <scope>NUCLEOTIDE SEQUENCE [LARGE SCALE GENOMIC DNA]</scope>
    <source>
        <strain evidence="26 27">NSP M-1</strain>
    </source>
</reference>
<dbReference type="Gene3D" id="3.40.50.2300">
    <property type="match status" value="2"/>
</dbReference>
<keyword evidence="11 20" id="KW-1133">Transmembrane helix</keyword>
<dbReference type="Pfam" id="PF08448">
    <property type="entry name" value="PAS_4"/>
    <property type="match status" value="1"/>
</dbReference>
<dbReference type="GO" id="GO:0005524">
    <property type="term" value="F:ATP binding"/>
    <property type="evidence" value="ECO:0007669"/>
    <property type="project" value="UniProtKB-KW"/>
</dbReference>
<dbReference type="SMART" id="SM00387">
    <property type="entry name" value="HATPase_c"/>
    <property type="match status" value="1"/>
</dbReference>
<feature type="transmembrane region" description="Helical" evidence="20">
    <location>
        <begin position="34"/>
        <end position="54"/>
    </location>
</feature>
<dbReference type="CDD" id="cd16922">
    <property type="entry name" value="HATPase_EvgS-ArcB-TorS-like"/>
    <property type="match status" value="1"/>
</dbReference>
<keyword evidence="10" id="KW-0067">ATP-binding</keyword>
<dbReference type="InterPro" id="IPR003594">
    <property type="entry name" value="HATPase_dom"/>
</dbReference>
<feature type="modified residue" description="4-aspartylphosphate" evidence="17">
    <location>
        <position position="845"/>
    </location>
</feature>
<dbReference type="Proteomes" id="UP000069205">
    <property type="component" value="Chromosome"/>
</dbReference>
<evidence type="ECO:0000256" key="8">
    <source>
        <dbReference type="ARBA" id="ARBA00022741"/>
    </source>
</evidence>
<evidence type="ECO:0000256" key="17">
    <source>
        <dbReference type="PROSITE-ProRule" id="PRU00169"/>
    </source>
</evidence>
<evidence type="ECO:0000256" key="6">
    <source>
        <dbReference type="ARBA" id="ARBA00022679"/>
    </source>
</evidence>
<feature type="domain" description="Response regulatory" evidence="22">
    <location>
        <begin position="947"/>
        <end position="1087"/>
    </location>
</feature>
<dbReference type="InterPro" id="IPR011006">
    <property type="entry name" value="CheY-like_superfamily"/>
</dbReference>
<feature type="modified residue" description="4-aspartylphosphate" evidence="17">
    <location>
        <position position="996"/>
    </location>
</feature>
<gene>
    <name evidence="26" type="ORF">NITMOv2_4625</name>
</gene>
<keyword evidence="13 20" id="KW-0472">Membrane</keyword>
<dbReference type="SMART" id="SM00448">
    <property type="entry name" value="REC"/>
    <property type="match status" value="2"/>
</dbReference>
<feature type="domain" description="PAS" evidence="23">
    <location>
        <begin position="99"/>
        <end position="170"/>
    </location>
</feature>
<dbReference type="NCBIfam" id="TIGR00229">
    <property type="entry name" value="sensory_box"/>
    <property type="match status" value="2"/>
</dbReference>
<dbReference type="PANTHER" id="PTHR45339:SF1">
    <property type="entry name" value="HYBRID SIGNAL TRANSDUCTION HISTIDINE KINASE J"/>
    <property type="match status" value="1"/>
</dbReference>
<dbReference type="Pfam" id="PF00072">
    <property type="entry name" value="Response_reg"/>
    <property type="match status" value="2"/>
</dbReference>
<feature type="domain" description="PAC" evidence="24">
    <location>
        <begin position="470"/>
        <end position="520"/>
    </location>
</feature>
<evidence type="ECO:0000256" key="16">
    <source>
        <dbReference type="PROSITE-ProRule" id="PRU00110"/>
    </source>
</evidence>
<dbReference type="FunFam" id="1.10.287.130:FF:000002">
    <property type="entry name" value="Two-component osmosensing histidine kinase"/>
    <property type="match status" value="1"/>
</dbReference>
<evidence type="ECO:0000256" key="7">
    <source>
        <dbReference type="ARBA" id="ARBA00022692"/>
    </source>
</evidence>
<dbReference type="PRINTS" id="PR00344">
    <property type="entry name" value="BCTRLSENSOR"/>
</dbReference>
<dbReference type="Gene3D" id="3.30.565.10">
    <property type="entry name" value="Histidine kinase-like ATPase, C-terminal domain"/>
    <property type="match status" value="1"/>
</dbReference>
<dbReference type="InterPro" id="IPR000014">
    <property type="entry name" value="PAS"/>
</dbReference>
<evidence type="ECO:0000256" key="14">
    <source>
        <dbReference type="ARBA" id="ARBA00064003"/>
    </source>
</evidence>
<feature type="region of interest" description="Disordered" evidence="19">
    <location>
        <begin position="1016"/>
        <end position="1039"/>
    </location>
</feature>
<dbReference type="InterPro" id="IPR003018">
    <property type="entry name" value="GAF"/>
</dbReference>
<dbReference type="AlphaFoldDB" id="A0A0K2GJ79"/>
<evidence type="ECO:0000256" key="19">
    <source>
        <dbReference type="SAM" id="MobiDB-lite"/>
    </source>
</evidence>
<dbReference type="SUPFAM" id="SSF55874">
    <property type="entry name" value="ATPase domain of HSP90 chaperone/DNA topoisomerase II/histidine kinase"/>
    <property type="match status" value="1"/>
</dbReference>
<dbReference type="InterPro" id="IPR036097">
    <property type="entry name" value="HisK_dim/P_sf"/>
</dbReference>
<evidence type="ECO:0000256" key="13">
    <source>
        <dbReference type="ARBA" id="ARBA00023136"/>
    </source>
</evidence>
<dbReference type="InterPro" id="IPR029016">
    <property type="entry name" value="GAF-like_dom_sf"/>
</dbReference>
<dbReference type="CDD" id="cd00130">
    <property type="entry name" value="PAS"/>
    <property type="match status" value="2"/>
</dbReference>
<evidence type="ECO:0000256" key="5">
    <source>
        <dbReference type="ARBA" id="ARBA00022553"/>
    </source>
</evidence>
<evidence type="ECO:0000259" key="21">
    <source>
        <dbReference type="PROSITE" id="PS50109"/>
    </source>
</evidence>
<dbReference type="EC" id="2.7.13.3" evidence="3"/>
<dbReference type="SUPFAM" id="SSF55785">
    <property type="entry name" value="PYP-like sensor domain (PAS domain)"/>
    <property type="match status" value="2"/>
</dbReference>
<organism evidence="26 27">
    <name type="scientific">Nitrospira moscoviensis</name>
    <dbReference type="NCBI Taxonomy" id="42253"/>
    <lineage>
        <taxon>Bacteria</taxon>
        <taxon>Pseudomonadati</taxon>
        <taxon>Nitrospirota</taxon>
        <taxon>Nitrospiria</taxon>
        <taxon>Nitrospirales</taxon>
        <taxon>Nitrospiraceae</taxon>
        <taxon>Nitrospira</taxon>
    </lineage>
</organism>
<comment type="subcellular location">
    <subcellularLocation>
        <location evidence="2">Cell membrane</location>
        <topology evidence="2">Multi-pass membrane protein</topology>
    </subcellularLocation>
</comment>
<dbReference type="CDD" id="cd00088">
    <property type="entry name" value="HPT"/>
    <property type="match status" value="1"/>
</dbReference>
<dbReference type="InterPro" id="IPR005467">
    <property type="entry name" value="His_kinase_dom"/>
</dbReference>
<dbReference type="InterPro" id="IPR035965">
    <property type="entry name" value="PAS-like_dom_sf"/>
</dbReference>
<protein>
    <recommendedName>
        <fullName evidence="15">Sensory/regulatory protein RpfC</fullName>
        <ecNumber evidence="3">2.7.13.3</ecNumber>
    </recommendedName>
</protein>
<dbReference type="PANTHER" id="PTHR45339">
    <property type="entry name" value="HYBRID SIGNAL TRANSDUCTION HISTIDINE KINASE J"/>
    <property type="match status" value="1"/>
</dbReference>
<keyword evidence="12" id="KW-0902">Two-component regulatory system</keyword>
<dbReference type="InterPro" id="IPR013656">
    <property type="entry name" value="PAS_4"/>
</dbReference>
<dbReference type="InterPro" id="IPR000700">
    <property type="entry name" value="PAS-assoc_C"/>
</dbReference>
<dbReference type="SMART" id="SM00065">
    <property type="entry name" value="GAF"/>
    <property type="match status" value="1"/>
</dbReference>
<dbReference type="InterPro" id="IPR036641">
    <property type="entry name" value="HPT_dom_sf"/>
</dbReference>
<evidence type="ECO:0000256" key="10">
    <source>
        <dbReference type="ARBA" id="ARBA00022840"/>
    </source>
</evidence>
<dbReference type="Gene3D" id="3.30.450.20">
    <property type="entry name" value="PAS domain"/>
    <property type="match status" value="2"/>
</dbReference>
<dbReference type="PROSITE" id="PS50894">
    <property type="entry name" value="HPT"/>
    <property type="match status" value="1"/>
</dbReference>
<dbReference type="CDD" id="cd17546">
    <property type="entry name" value="REC_hyHK_CKI1_RcsC-like"/>
    <property type="match status" value="2"/>
</dbReference>
<dbReference type="SMART" id="SM00086">
    <property type="entry name" value="PAC"/>
    <property type="match status" value="2"/>
</dbReference>
<evidence type="ECO:0000259" key="23">
    <source>
        <dbReference type="PROSITE" id="PS50112"/>
    </source>
</evidence>
<evidence type="ECO:0000256" key="2">
    <source>
        <dbReference type="ARBA" id="ARBA00004651"/>
    </source>
</evidence>
<dbReference type="SMART" id="SM00091">
    <property type="entry name" value="PAS"/>
    <property type="match status" value="2"/>
</dbReference>
<dbReference type="InterPro" id="IPR001610">
    <property type="entry name" value="PAC"/>
</dbReference>
<evidence type="ECO:0000259" key="24">
    <source>
        <dbReference type="PROSITE" id="PS50113"/>
    </source>
</evidence>
<dbReference type="Pfam" id="PF01627">
    <property type="entry name" value="Hpt"/>
    <property type="match status" value="1"/>
</dbReference>
<dbReference type="GO" id="GO:0005886">
    <property type="term" value="C:plasma membrane"/>
    <property type="evidence" value="ECO:0007669"/>
    <property type="project" value="UniProtKB-SubCell"/>
</dbReference>
<evidence type="ECO:0000259" key="25">
    <source>
        <dbReference type="PROSITE" id="PS50894"/>
    </source>
</evidence>
<sequence length="1226" mass="133568">MSQAPGPDRMTTELPAQGPVPQGGRRITYRRQMALIGLVSAVTLGMGWIGPLGWESGWRVSLAATLLAVPLCAWLAVITHRAQRQWMQAEEERASACEKQRRLETILEIDPEGVLVLDRARRVVHINPAGCALIAAAFPEEVVGKSLDQFVHPDDHAAFERGHDAAFQGRGVVATGRLLGFSGAVRWVDMTAVSLPTGGEAGVSVLCVFRDITEQRRSDRRQALQHAVAKVLAESSSVEQALPDLLRAVAAALDWSVGLLWQVRDEPPVLACTQTWTRDPSVAQDVLARCRERTFASGVGLPGRCWARGEPQWIGDMRGEPDGSGPQAALGGLRAACAFPVWLRANVYGVMEFFSEEAHPSDPELLRALGIIGSQIGLFLERTEVEGALRENESRTRLIIDTALDAVIAMDVNGVITEWNSQAETMFGWTHHEAVGRDLADTIIPPVYRAAHRAGLARFCQTGTATVFNKLIEIVGLRRDGREFPIELAIAPLRLDGTVSFSAFIRDITARKESEKAVTDYAQQLERINHQLDAALREAQAATEAKSAFLATMSHEIRTPMNGIIGMTGLLLDTALTEEQREYGETVRCCGDHLLMLIDDILDFSKIEAGKLSLERIDFDLRVAVEDALELLAERASSKGLNLACLFHADVPRGVVGDPGRLRQILMNLAGNAIKFTDRGDVVLQVTVEEQSERAAAIRIAITDTGIGIAEDAQQRLFQSFSQADASTTRKYGGTGLGLAICKRLVELMGGAIGVTSRPGEGSCFWFTVRLDKSAGVAAGITRSLERLQGRRALIVDDKAVNRAILVELLNRWGMHPTPMVGGPAVRDWIAQQQEPAPFDLALLDADMGSVDGLALARAMKADPRWAGVRLVLLTSLGRRGDAAAAREAGLAAYLTKPIRESHLYEALVAALDASPPAAGRPSGDRHHPPLVTRHTVAEARAGAHIRILLAEDNVINQKVAVRLFERLGYRVDLVANGAEAVEAAGRLRYDLIFMDCQMPEMDGFEATRRIRDREQRDELRATSDEPEQGSASTRHGSRVTHHVPIIAMTANAMEGDRERCLAAGMDEYLSKPIMLETLAAVLDRRLSPVRHDPAMNREEPAIDPLIFQGLRELGGDDAPEFLPALIGQFLKDVPESMNQMRAARDAGDLREMGRLAHRLKGSAGHLGALAMAKLCERAQRAADLADADQCGRLLAELNRELIRVRAALEQAGAERASADKRNRAA</sequence>
<evidence type="ECO:0000313" key="27">
    <source>
        <dbReference type="Proteomes" id="UP000069205"/>
    </source>
</evidence>
<feature type="modified residue" description="Phosphohistidine" evidence="16">
    <location>
        <position position="1158"/>
    </location>
</feature>
<comment type="catalytic activity">
    <reaction evidence="1">
        <text>ATP + protein L-histidine = ADP + protein N-phospho-L-histidine.</text>
        <dbReference type="EC" id="2.7.13.3"/>
    </reaction>
</comment>
<dbReference type="EMBL" id="CP011801">
    <property type="protein sequence ID" value="ALA60996.1"/>
    <property type="molecule type" value="Genomic_DNA"/>
</dbReference>
<evidence type="ECO:0000313" key="26">
    <source>
        <dbReference type="EMBL" id="ALA60996.1"/>
    </source>
</evidence>
<evidence type="ECO:0000256" key="9">
    <source>
        <dbReference type="ARBA" id="ARBA00022777"/>
    </source>
</evidence>
<dbReference type="Pfam" id="PF00989">
    <property type="entry name" value="PAS"/>
    <property type="match status" value="1"/>
</dbReference>
<evidence type="ECO:0000256" key="1">
    <source>
        <dbReference type="ARBA" id="ARBA00000085"/>
    </source>
</evidence>
<dbReference type="InterPro" id="IPR004358">
    <property type="entry name" value="Sig_transdc_His_kin-like_C"/>
</dbReference>
<dbReference type="SUPFAM" id="SSF47226">
    <property type="entry name" value="Histidine-containing phosphotransfer domain, HPT domain"/>
    <property type="match status" value="1"/>
</dbReference>
<dbReference type="STRING" id="42253.NITMOv2_4625"/>
<dbReference type="InterPro" id="IPR008207">
    <property type="entry name" value="Sig_transdc_His_kin_Hpt_dom"/>
</dbReference>
<feature type="coiled-coil region" evidence="18">
    <location>
        <begin position="511"/>
        <end position="545"/>
    </location>
</feature>
<keyword evidence="5 17" id="KW-0597">Phosphoprotein</keyword>
<feature type="domain" description="Histidine kinase" evidence="21">
    <location>
        <begin position="552"/>
        <end position="773"/>
    </location>
</feature>
<evidence type="ECO:0000256" key="15">
    <source>
        <dbReference type="ARBA" id="ARBA00068150"/>
    </source>
</evidence>
<dbReference type="Pfam" id="PF02518">
    <property type="entry name" value="HATPase_c"/>
    <property type="match status" value="1"/>
</dbReference>
<keyword evidence="4" id="KW-1003">Cell membrane</keyword>
<keyword evidence="6 26" id="KW-0808">Transferase</keyword>
<dbReference type="Pfam" id="PF00512">
    <property type="entry name" value="HisKA"/>
    <property type="match status" value="1"/>
</dbReference>
<dbReference type="InterPro" id="IPR013767">
    <property type="entry name" value="PAS_fold"/>
</dbReference>
<dbReference type="PATRIC" id="fig|42253.5.peg.4560"/>
<keyword evidence="8" id="KW-0547">Nucleotide-binding</keyword>
<dbReference type="PROSITE" id="PS50110">
    <property type="entry name" value="RESPONSE_REGULATORY"/>
    <property type="match status" value="2"/>
</dbReference>
<evidence type="ECO:0000256" key="3">
    <source>
        <dbReference type="ARBA" id="ARBA00012438"/>
    </source>
</evidence>
<dbReference type="GO" id="GO:0006355">
    <property type="term" value="P:regulation of DNA-templated transcription"/>
    <property type="evidence" value="ECO:0007669"/>
    <property type="project" value="InterPro"/>
</dbReference>
<evidence type="ECO:0000256" key="20">
    <source>
        <dbReference type="SAM" id="Phobius"/>
    </source>
</evidence>
<keyword evidence="9 26" id="KW-0418">Kinase</keyword>
<dbReference type="PROSITE" id="PS50112">
    <property type="entry name" value="PAS"/>
    <property type="match status" value="2"/>
</dbReference>
<keyword evidence="18" id="KW-0175">Coiled coil</keyword>
<feature type="domain" description="HPt" evidence="25">
    <location>
        <begin position="1119"/>
        <end position="1220"/>
    </location>
</feature>
<accession>A0A0K2GJ79</accession>
<dbReference type="SMART" id="SM00073">
    <property type="entry name" value="HPT"/>
    <property type="match status" value="1"/>
</dbReference>
<name>A0A0K2GJ79_NITMO</name>
<dbReference type="SUPFAM" id="SSF55781">
    <property type="entry name" value="GAF domain-like"/>
    <property type="match status" value="1"/>
</dbReference>
<dbReference type="FunFam" id="3.30.565.10:FF:000010">
    <property type="entry name" value="Sensor histidine kinase RcsC"/>
    <property type="match status" value="1"/>
</dbReference>
<dbReference type="PROSITE" id="PS50113">
    <property type="entry name" value="PAC"/>
    <property type="match status" value="1"/>
</dbReference>
<dbReference type="CDD" id="cd00082">
    <property type="entry name" value="HisKA"/>
    <property type="match status" value="1"/>
</dbReference>
<dbReference type="SUPFAM" id="SSF47384">
    <property type="entry name" value="Homodimeric domain of signal transducing histidine kinase"/>
    <property type="match status" value="1"/>
</dbReference>
<proteinExistence type="predicted"/>
<feature type="region of interest" description="Disordered" evidence="19">
    <location>
        <begin position="1"/>
        <end position="24"/>
    </location>
</feature>
<dbReference type="Pfam" id="PF13185">
    <property type="entry name" value="GAF_2"/>
    <property type="match status" value="1"/>
</dbReference>
<feature type="domain" description="PAS" evidence="23">
    <location>
        <begin position="392"/>
        <end position="446"/>
    </location>
</feature>
<comment type="subunit">
    <text evidence="14">At low DSF concentrations, interacts with RpfF.</text>
</comment>
<dbReference type="KEGG" id="nmv:NITMOv2_4625"/>
<evidence type="ECO:0000256" key="18">
    <source>
        <dbReference type="SAM" id="Coils"/>
    </source>
</evidence>
<dbReference type="SMART" id="SM00388">
    <property type="entry name" value="HisKA"/>
    <property type="match status" value="1"/>
</dbReference>
<evidence type="ECO:0000256" key="12">
    <source>
        <dbReference type="ARBA" id="ARBA00023012"/>
    </source>
</evidence>
<keyword evidence="27" id="KW-1185">Reference proteome</keyword>
<evidence type="ECO:0000256" key="4">
    <source>
        <dbReference type="ARBA" id="ARBA00022475"/>
    </source>
</evidence>
<dbReference type="Gene3D" id="1.20.120.160">
    <property type="entry name" value="HPT domain"/>
    <property type="match status" value="1"/>
</dbReference>
<evidence type="ECO:0000256" key="11">
    <source>
        <dbReference type="ARBA" id="ARBA00022989"/>
    </source>
</evidence>
<keyword evidence="7 20" id="KW-0812">Transmembrane</keyword>
<dbReference type="InterPro" id="IPR036890">
    <property type="entry name" value="HATPase_C_sf"/>
</dbReference>
<dbReference type="InterPro" id="IPR003661">
    <property type="entry name" value="HisK_dim/P_dom"/>
</dbReference>